<feature type="compositionally biased region" description="Polar residues" evidence="2">
    <location>
        <begin position="401"/>
        <end position="410"/>
    </location>
</feature>
<feature type="compositionally biased region" description="Low complexity" evidence="2">
    <location>
        <begin position="361"/>
        <end position="388"/>
    </location>
</feature>
<protein>
    <recommendedName>
        <fullName evidence="3">Zn(2)-C6 fungal-type domain-containing protein</fullName>
    </recommendedName>
</protein>
<evidence type="ECO:0000313" key="4">
    <source>
        <dbReference type="EMBL" id="KAL0473834.1"/>
    </source>
</evidence>
<dbReference type="EMBL" id="JAVLET010000002">
    <property type="protein sequence ID" value="KAL0473834.1"/>
    <property type="molecule type" value="Genomic_DNA"/>
</dbReference>
<dbReference type="InterPro" id="IPR053178">
    <property type="entry name" value="Osmoadaptation_assoc"/>
</dbReference>
<dbReference type="InterPro" id="IPR001138">
    <property type="entry name" value="Zn2Cys6_DnaBD"/>
</dbReference>
<dbReference type="Gene3D" id="4.10.240.10">
    <property type="entry name" value="Zn(2)-C6 fungal-type DNA-binding domain"/>
    <property type="match status" value="1"/>
</dbReference>
<feature type="region of interest" description="Disordered" evidence="2">
    <location>
        <begin position="360"/>
        <end position="478"/>
    </location>
</feature>
<evidence type="ECO:0000259" key="3">
    <source>
        <dbReference type="PROSITE" id="PS50048"/>
    </source>
</evidence>
<accession>A0ABR3DME4</accession>
<evidence type="ECO:0000313" key="5">
    <source>
        <dbReference type="Proteomes" id="UP001451303"/>
    </source>
</evidence>
<dbReference type="PROSITE" id="PS00463">
    <property type="entry name" value="ZN2_CY6_FUNGAL_1"/>
    <property type="match status" value="1"/>
</dbReference>
<evidence type="ECO:0000256" key="2">
    <source>
        <dbReference type="SAM" id="MobiDB-lite"/>
    </source>
</evidence>
<dbReference type="Pfam" id="PF00172">
    <property type="entry name" value="Zn_clus"/>
    <property type="match status" value="1"/>
</dbReference>
<dbReference type="PANTHER" id="PTHR38111">
    <property type="entry name" value="ZN(2)-C6 FUNGAL-TYPE DOMAIN-CONTAINING PROTEIN-RELATED"/>
    <property type="match status" value="1"/>
</dbReference>
<name>A0ABR3DME4_NEUIN</name>
<dbReference type="PANTHER" id="PTHR38111:SF9">
    <property type="entry name" value="ZN(2)-C6 FUNGAL-TYPE DOMAIN-CONTAINING PROTEIN"/>
    <property type="match status" value="1"/>
</dbReference>
<keyword evidence="1" id="KW-0539">Nucleus</keyword>
<dbReference type="CDD" id="cd00067">
    <property type="entry name" value="GAL4"/>
    <property type="match status" value="1"/>
</dbReference>
<feature type="compositionally biased region" description="Basic and acidic residues" evidence="2">
    <location>
        <begin position="80"/>
        <end position="89"/>
    </location>
</feature>
<feature type="region of interest" description="Disordered" evidence="2">
    <location>
        <begin position="57"/>
        <end position="94"/>
    </location>
</feature>
<dbReference type="SUPFAM" id="SSF57701">
    <property type="entry name" value="Zn2/Cys6 DNA-binding domain"/>
    <property type="match status" value="1"/>
</dbReference>
<gene>
    <name evidence="4" type="ORF">QR685DRAFT_569846</name>
</gene>
<dbReference type="InterPro" id="IPR036864">
    <property type="entry name" value="Zn2-C6_fun-type_DNA-bd_sf"/>
</dbReference>
<feature type="compositionally biased region" description="Basic residues" evidence="2">
    <location>
        <begin position="455"/>
        <end position="467"/>
    </location>
</feature>
<evidence type="ECO:0000256" key="1">
    <source>
        <dbReference type="ARBA" id="ARBA00023242"/>
    </source>
</evidence>
<dbReference type="PROSITE" id="PS50048">
    <property type="entry name" value="ZN2_CY6_FUNGAL_2"/>
    <property type="match status" value="1"/>
</dbReference>
<comment type="caution">
    <text evidence="4">The sequence shown here is derived from an EMBL/GenBank/DDBJ whole genome shotgun (WGS) entry which is preliminary data.</text>
</comment>
<dbReference type="Proteomes" id="UP001451303">
    <property type="component" value="Unassembled WGS sequence"/>
</dbReference>
<organism evidence="4 5">
    <name type="scientific">Neurospora intermedia</name>
    <dbReference type="NCBI Taxonomy" id="5142"/>
    <lineage>
        <taxon>Eukaryota</taxon>
        <taxon>Fungi</taxon>
        <taxon>Dikarya</taxon>
        <taxon>Ascomycota</taxon>
        <taxon>Pezizomycotina</taxon>
        <taxon>Sordariomycetes</taxon>
        <taxon>Sordariomycetidae</taxon>
        <taxon>Sordariales</taxon>
        <taxon>Sordariaceae</taxon>
        <taxon>Neurospora</taxon>
    </lineage>
</organism>
<dbReference type="SMART" id="SM00066">
    <property type="entry name" value="GAL4"/>
    <property type="match status" value="1"/>
</dbReference>
<keyword evidence="5" id="KW-1185">Reference proteome</keyword>
<reference evidence="4 5" key="1">
    <citation type="submission" date="2023-09" db="EMBL/GenBank/DDBJ databases">
        <title>Multi-omics analysis of a traditional fermented food reveals byproduct-associated fungal strains for waste-to-food upcycling.</title>
        <authorList>
            <consortium name="Lawrence Berkeley National Laboratory"/>
            <person name="Rekdal V.M."/>
            <person name="Villalobos-Escobedo J.M."/>
            <person name="Rodriguez-Valeron N."/>
            <person name="Garcia M.O."/>
            <person name="Vasquez D.P."/>
            <person name="Damayanti I."/>
            <person name="Sorensen P.M."/>
            <person name="Baidoo E.E."/>
            <person name="De Carvalho A.C."/>
            <person name="Riley R."/>
            <person name="Lipzen A."/>
            <person name="He G."/>
            <person name="Yan M."/>
            <person name="Haridas S."/>
            <person name="Daum C."/>
            <person name="Yoshinaga Y."/>
            <person name="Ng V."/>
            <person name="Grigoriev I.V."/>
            <person name="Munk R."/>
            <person name="Nuraida L."/>
            <person name="Wijaya C.H."/>
            <person name="Morales P.-C."/>
            <person name="Keasling J.D."/>
        </authorList>
    </citation>
    <scope>NUCLEOTIDE SEQUENCE [LARGE SCALE GENOMIC DNA]</scope>
    <source>
        <strain evidence="4 5">FGSC 2613</strain>
    </source>
</reference>
<proteinExistence type="predicted"/>
<sequence>MVGVPGKYKGCNSCRVRRVKCDNERPFCRKCIDSGRECLGYKRETVFIVGTIEDGGRCSSHPPRVIKSKKAKASTSSRSGGEEEREPLRQKHQQHQNLELFPDQPLHSAWDDLLLLSTSLETKYNVQFTALNTRLQNVVRGGGGNREATGEFTVSSMADYEVSNIQLDFSGQDFELKSQCLISLPESQDRDPYMPSIGSCFMLYEHNNSTLHTNLYSRQSLIKDSGAQSDPIRRAGPEKFQTFPNHHFFVRVYRPNAILTALLNRTPTFLESAEWTSTPWEKHPKSILDQLFDIITLLPRNLWRADRVAEEVPTLARRQRAQDLLINCLNIERQLNAWSSSYSAERTNAISRQTAAVITPSSSSTSMSDYGQSPPFQTTLPTTTATYPYLPPSSSPYFQSHAHSYSQTQPSSHSHRRSLSNSTSIFHSRCTPSPTPSASASSPRFQPYLTTSPHSHSHKPLQPRSRRTSPSNPIRPTTPYGYSAGYPFTKPPLTFPTSQLALSYILYCTSLMQLYQTIERVYWSIFEPLDFTNLPTGNHMQSSIPLQMQAQMQQMQQIQQLPVDLISNPARYGSKAVRGWAERACRSLEFALNNNIDNTGGVDPELLAYPLYVLRAFYESLGATPTWENLGVGMGVDVDMMGVDGIAMGMGTSTSMDMDMGMDMNMGMNIDMNHQGMMTGGGMGSMSYSSGMENLNIFSTTPTTTTTAAMMMQQQQQQQQPQAPPLDGRLEVMWCDRFRERLKARGAEISSSIMGEGKKWREIAGFGY</sequence>
<feature type="domain" description="Zn(2)-C6 fungal-type" evidence="3">
    <location>
        <begin position="10"/>
        <end position="38"/>
    </location>
</feature>